<dbReference type="OrthoDB" id="555447at2"/>
<evidence type="ECO:0000256" key="5">
    <source>
        <dbReference type="ARBA" id="ARBA00023136"/>
    </source>
</evidence>
<dbReference type="NCBIfam" id="NF041549">
    <property type="entry name" value="PssD"/>
    <property type="match status" value="1"/>
</dbReference>
<name>A0A171DE58_9ACTN</name>
<dbReference type="SUPFAM" id="SSF53756">
    <property type="entry name" value="UDP-Glycosyltransferase/glycogen phosphorylase"/>
    <property type="match status" value="1"/>
</dbReference>
<evidence type="ECO:0000256" key="4">
    <source>
        <dbReference type="ARBA" id="ARBA00022989"/>
    </source>
</evidence>
<proteinExistence type="predicted"/>
<keyword evidence="5" id="KW-0472">Membrane</keyword>
<gene>
    <name evidence="6" type="ORF">PS9374_03774</name>
</gene>
<reference evidence="7" key="2">
    <citation type="submission" date="2016-04" db="EMBL/GenBank/DDBJ databases">
        <title>Planomonospora sphaerica JCM9374 whole genome shotgun sequence.</title>
        <authorList>
            <person name="Suzuki T."/>
            <person name="Dohra H."/>
            <person name="Kodani S."/>
        </authorList>
    </citation>
    <scope>NUCLEOTIDE SEQUENCE [LARGE SCALE GENOMIC DNA]</scope>
    <source>
        <strain evidence="7">JCM 9374</strain>
    </source>
</reference>
<dbReference type="GO" id="GO:0006488">
    <property type="term" value="P:dolichol-linked oligosaccharide biosynthetic process"/>
    <property type="evidence" value="ECO:0007669"/>
    <property type="project" value="InterPro"/>
</dbReference>
<reference evidence="6 7" key="1">
    <citation type="journal article" date="2016" name="Genome Announc.">
        <title>Draft Genome Sequence of Planomonospora sphaerica JCM9374, a Rare Actinomycete.</title>
        <authorList>
            <person name="Dohra H."/>
            <person name="Suzuki T."/>
            <person name="Inoue Y."/>
            <person name="Kodani S."/>
        </authorList>
    </citation>
    <scope>NUCLEOTIDE SEQUENCE [LARGE SCALE GENOMIC DNA]</scope>
    <source>
        <strain evidence="6 7">JCM 9374</strain>
    </source>
</reference>
<dbReference type="Pfam" id="PF08660">
    <property type="entry name" value="Alg14"/>
    <property type="match status" value="1"/>
</dbReference>
<dbReference type="InterPro" id="IPR013969">
    <property type="entry name" value="Oligosacch_biosynth_Alg14"/>
</dbReference>
<protein>
    <submittedName>
        <fullName evidence="6">Polysaccharide biosynthesis protein</fullName>
    </submittedName>
</protein>
<comment type="subcellular location">
    <subcellularLocation>
        <location evidence="1">Endoplasmic reticulum membrane</location>
        <topology evidence="1">Single-pass membrane protein</topology>
    </subcellularLocation>
</comment>
<evidence type="ECO:0000256" key="1">
    <source>
        <dbReference type="ARBA" id="ARBA00004389"/>
    </source>
</evidence>
<dbReference type="PANTHER" id="PTHR12154">
    <property type="entry name" value="GLYCOSYL TRANSFERASE-RELATED"/>
    <property type="match status" value="1"/>
</dbReference>
<dbReference type="STRING" id="161355.PS9374_03774"/>
<evidence type="ECO:0000313" key="7">
    <source>
        <dbReference type="Proteomes" id="UP000077701"/>
    </source>
</evidence>
<evidence type="ECO:0000256" key="2">
    <source>
        <dbReference type="ARBA" id="ARBA00022692"/>
    </source>
</evidence>
<sequence length="171" mass="19693">MFYSCLNEHQSHGVDRARVTAARSVLLVASSGGHLAQLDALEPWWREWDRTWVTFRTDDASSRLSGERITWGHHPTTRNVPNLLKNFVLAWRLLRRKRPDLIVSTGAALAFPFFVLAKILRIPTVYIEVYDRLDSPTLTGRLCRPFTTLFLVQWEEQRRFYPGATVIGGLL</sequence>
<dbReference type="Gene3D" id="3.40.50.2000">
    <property type="entry name" value="Glycogen Phosphorylase B"/>
    <property type="match status" value="1"/>
</dbReference>
<organism evidence="6 7">
    <name type="scientific">Planomonospora sphaerica</name>
    <dbReference type="NCBI Taxonomy" id="161355"/>
    <lineage>
        <taxon>Bacteria</taxon>
        <taxon>Bacillati</taxon>
        <taxon>Actinomycetota</taxon>
        <taxon>Actinomycetes</taxon>
        <taxon>Streptosporangiales</taxon>
        <taxon>Streptosporangiaceae</taxon>
        <taxon>Planomonospora</taxon>
    </lineage>
</organism>
<evidence type="ECO:0000256" key="3">
    <source>
        <dbReference type="ARBA" id="ARBA00022824"/>
    </source>
</evidence>
<keyword evidence="4" id="KW-1133">Transmembrane helix</keyword>
<dbReference type="EMBL" id="BDCX01000008">
    <property type="protein sequence ID" value="GAT68113.1"/>
    <property type="molecule type" value="Genomic_DNA"/>
</dbReference>
<keyword evidence="3" id="KW-0256">Endoplasmic reticulum</keyword>
<evidence type="ECO:0000313" key="6">
    <source>
        <dbReference type="EMBL" id="GAT68113.1"/>
    </source>
</evidence>
<keyword evidence="7" id="KW-1185">Reference proteome</keyword>
<comment type="caution">
    <text evidence="6">The sequence shown here is derived from an EMBL/GenBank/DDBJ whole genome shotgun (WGS) entry which is preliminary data.</text>
</comment>
<accession>A0A171DE58</accession>
<keyword evidence="2" id="KW-0812">Transmembrane</keyword>
<dbReference type="Proteomes" id="UP000077701">
    <property type="component" value="Unassembled WGS sequence"/>
</dbReference>
<dbReference type="AlphaFoldDB" id="A0A171DE58"/>
<dbReference type="GO" id="GO:0004577">
    <property type="term" value="F:N-acetylglucosaminyldiphosphodolichol N-acetylglucosaminyltransferase activity"/>
    <property type="evidence" value="ECO:0007669"/>
    <property type="project" value="TreeGrafter"/>
</dbReference>
<dbReference type="PANTHER" id="PTHR12154:SF4">
    <property type="entry name" value="UDP-N-ACETYLGLUCOSAMINE TRANSFERASE SUBUNIT ALG14 HOMOLOG"/>
    <property type="match status" value="1"/>
</dbReference>